<sequence length="105" mass="12119">MEQVNRLRRSRAGLKARLTILAKEMTNACETIQNPLEVEVLVAGLDSIAAKLRKVQDELESSLAEDQLEQEVDFYMRMEKSIRDLRIEARLYLGKEKRPDSRQGD</sequence>
<evidence type="ECO:0000313" key="1">
    <source>
        <dbReference type="Proteomes" id="UP000046395"/>
    </source>
</evidence>
<organism evidence="1 2">
    <name type="scientific">Trichuris muris</name>
    <name type="common">Mouse whipworm</name>
    <dbReference type="NCBI Taxonomy" id="70415"/>
    <lineage>
        <taxon>Eukaryota</taxon>
        <taxon>Metazoa</taxon>
        <taxon>Ecdysozoa</taxon>
        <taxon>Nematoda</taxon>
        <taxon>Enoplea</taxon>
        <taxon>Dorylaimia</taxon>
        <taxon>Trichinellida</taxon>
        <taxon>Trichuridae</taxon>
        <taxon>Trichuris</taxon>
    </lineage>
</organism>
<dbReference type="WBParaSite" id="TMUE_3000012448.1">
    <property type="protein sequence ID" value="TMUE_3000012448.1"/>
    <property type="gene ID" value="WBGene00301570"/>
</dbReference>
<evidence type="ECO:0000313" key="2">
    <source>
        <dbReference type="WBParaSite" id="TMUE_3000012448.1"/>
    </source>
</evidence>
<reference evidence="2" key="1">
    <citation type="submission" date="2019-12" db="UniProtKB">
        <authorList>
            <consortium name="WormBaseParasite"/>
        </authorList>
    </citation>
    <scope>IDENTIFICATION</scope>
</reference>
<dbReference type="Proteomes" id="UP000046395">
    <property type="component" value="Unassembled WGS sequence"/>
</dbReference>
<protein>
    <submittedName>
        <fullName evidence="2">Uncharacterized protein</fullName>
    </submittedName>
</protein>
<name>A0A5S6QZ70_TRIMR</name>
<proteinExistence type="predicted"/>
<accession>A0A5S6QZ70</accession>
<keyword evidence="1" id="KW-1185">Reference proteome</keyword>
<dbReference type="AlphaFoldDB" id="A0A5S6QZ70"/>